<dbReference type="GO" id="GO:0009423">
    <property type="term" value="P:chorismate biosynthetic process"/>
    <property type="evidence" value="ECO:0007669"/>
    <property type="project" value="UniProtKB-UniRule"/>
</dbReference>
<dbReference type="NCBIfam" id="NF002988">
    <property type="entry name" value="PRK03731.1"/>
    <property type="match status" value="1"/>
</dbReference>
<comment type="cofactor">
    <cofactor evidence="11">
        <name>Mg(2+)</name>
        <dbReference type="ChEBI" id="CHEBI:18420"/>
    </cofactor>
    <text evidence="11">Binds 1 Mg(2+) ion per subunit.</text>
</comment>
<dbReference type="GO" id="GO:0009073">
    <property type="term" value="P:aromatic amino acid family biosynthetic process"/>
    <property type="evidence" value="ECO:0007669"/>
    <property type="project" value="UniProtKB-KW"/>
</dbReference>
<keyword evidence="3 11" id="KW-0028">Amino-acid biosynthesis</keyword>
<feature type="binding site" evidence="11">
    <location>
        <position position="55"/>
    </location>
    <ligand>
        <name>substrate</name>
    </ligand>
</feature>
<evidence type="ECO:0000256" key="8">
    <source>
        <dbReference type="ARBA" id="ARBA00022842"/>
    </source>
</evidence>
<proteinExistence type="inferred from homology"/>
<dbReference type="PRINTS" id="PR01100">
    <property type="entry name" value="SHIKIMTKNASE"/>
</dbReference>
<dbReference type="PROSITE" id="PS01128">
    <property type="entry name" value="SHIKIMATE_KINASE"/>
    <property type="match status" value="1"/>
</dbReference>
<feature type="binding site" evidence="11">
    <location>
        <position position="13"/>
    </location>
    <ligand>
        <name>Mg(2+)</name>
        <dbReference type="ChEBI" id="CHEBI:18420"/>
    </ligand>
</feature>
<keyword evidence="8 11" id="KW-0460">Magnesium</keyword>
<dbReference type="SUPFAM" id="SSF52540">
    <property type="entry name" value="P-loop containing nucleoside triphosphate hydrolases"/>
    <property type="match status" value="1"/>
</dbReference>
<dbReference type="InterPro" id="IPR023000">
    <property type="entry name" value="Shikimate_kinase_CS"/>
</dbReference>
<comment type="subcellular location">
    <subcellularLocation>
        <location evidence="11">Cytoplasm</location>
    </subcellularLocation>
</comment>
<comment type="subunit">
    <text evidence="11">Monomer.</text>
</comment>
<dbReference type="GO" id="GO:0008652">
    <property type="term" value="P:amino acid biosynthetic process"/>
    <property type="evidence" value="ECO:0007669"/>
    <property type="project" value="UniProtKB-KW"/>
</dbReference>
<dbReference type="InterPro" id="IPR000623">
    <property type="entry name" value="Shikimate_kinase/TSH1"/>
</dbReference>
<keyword evidence="5 11" id="KW-0547">Nucleotide-binding</keyword>
<dbReference type="EC" id="2.7.1.71" evidence="11"/>
<dbReference type="GO" id="GO:0005524">
    <property type="term" value="F:ATP binding"/>
    <property type="evidence" value="ECO:0007669"/>
    <property type="project" value="UniProtKB-UniRule"/>
</dbReference>
<name>A0AAI9MXS1_PROST</name>
<keyword evidence="6 11" id="KW-0418">Kinase</keyword>
<dbReference type="RefSeq" id="WP_154625105.1">
    <property type="nucleotide sequence ID" value="NZ_CP095443.1"/>
</dbReference>
<dbReference type="CDD" id="cd00464">
    <property type="entry name" value="SK"/>
    <property type="match status" value="1"/>
</dbReference>
<keyword evidence="7 11" id="KW-0067">ATP-binding</keyword>
<comment type="function">
    <text evidence="11">Catalyzes the specific phosphorylation of the 3-hydroxyl group of shikimic acid using ATP as a cosubstrate.</text>
</comment>
<gene>
    <name evidence="13" type="primary">aroL</name>
    <name evidence="11" type="synonym">aroK</name>
    <name evidence="12" type="ORF">JRA39_002255</name>
    <name evidence="13" type="ORF">JRA39_004328</name>
    <name evidence="14" type="ORF">KDV35_14605</name>
</gene>
<evidence type="ECO:0000313" key="14">
    <source>
        <dbReference type="EMBL" id="MER5078082.1"/>
    </source>
</evidence>
<reference evidence="13" key="2">
    <citation type="submission" date="2024-02" db="EMBL/GenBank/DDBJ databases">
        <authorList>
            <consortium name="Clinical and Environmental Microbiology Branch: Whole genome sequencing antimicrobial resistance pathogens in the healthcare setting"/>
        </authorList>
    </citation>
    <scope>NUCLEOTIDE SEQUENCE</scope>
    <source>
        <strain evidence="13">2020GO-00142</strain>
    </source>
</reference>
<comment type="similarity">
    <text evidence="11">Belongs to the shikimate kinase family.</text>
</comment>
<dbReference type="HAMAP" id="MF_00109">
    <property type="entry name" value="Shikimate_kinase"/>
    <property type="match status" value="1"/>
</dbReference>
<dbReference type="GO" id="GO:0004765">
    <property type="term" value="F:shikimate kinase activity"/>
    <property type="evidence" value="ECO:0007669"/>
    <property type="project" value="UniProtKB-UniRule"/>
</dbReference>
<dbReference type="Pfam" id="PF01202">
    <property type="entry name" value="SKI"/>
    <property type="match status" value="1"/>
</dbReference>
<reference evidence="14 15" key="1">
    <citation type="submission" date="2021-04" db="EMBL/GenBank/DDBJ databases">
        <title>Determining the burden of carbapenem-resistant Enterobacterales from a tertiary public heath setting in Bangladesh: a clinical, epidemiological, and molecular study.</title>
        <authorList>
            <person name="Farzana R."/>
            <person name="Walsh T.R."/>
        </authorList>
    </citation>
    <scope>NUCLEOTIDE SEQUENCE [LARGE SCALE GENOMIC DNA]</scope>
    <source>
        <strain evidence="15">dmpro_s316</strain>
        <strain evidence="14">Dmpro_s316</strain>
    </source>
</reference>
<dbReference type="EMBL" id="JAGSRH010000022">
    <property type="protein sequence ID" value="MER5078082.1"/>
    <property type="molecule type" value="Genomic_DNA"/>
</dbReference>
<dbReference type="AlphaFoldDB" id="A0AAI9MXS1"/>
<comment type="catalytic activity">
    <reaction evidence="10 11">
        <text>shikimate + ATP = 3-phosphoshikimate + ADP + H(+)</text>
        <dbReference type="Rhea" id="RHEA:13121"/>
        <dbReference type="ChEBI" id="CHEBI:15378"/>
        <dbReference type="ChEBI" id="CHEBI:30616"/>
        <dbReference type="ChEBI" id="CHEBI:36208"/>
        <dbReference type="ChEBI" id="CHEBI:145989"/>
        <dbReference type="ChEBI" id="CHEBI:456216"/>
        <dbReference type="EC" id="2.7.1.71"/>
    </reaction>
</comment>
<dbReference type="Proteomes" id="UP001495779">
    <property type="component" value="Unassembled WGS sequence"/>
</dbReference>
<comment type="caution">
    <text evidence="13">The sequence shown here is derived from an EMBL/GenBank/DDBJ whole genome shotgun (WGS) entry which is preliminary data.</text>
</comment>
<feature type="binding site" evidence="11">
    <location>
        <position position="136"/>
    </location>
    <ligand>
        <name>substrate</name>
    </ligand>
</feature>
<evidence type="ECO:0000313" key="15">
    <source>
        <dbReference type="Proteomes" id="UP001495779"/>
    </source>
</evidence>
<dbReference type="GO" id="GO:0005829">
    <property type="term" value="C:cytosol"/>
    <property type="evidence" value="ECO:0007669"/>
    <property type="project" value="TreeGrafter"/>
</dbReference>
<evidence type="ECO:0000256" key="5">
    <source>
        <dbReference type="ARBA" id="ARBA00022741"/>
    </source>
</evidence>
<dbReference type="Gene3D" id="3.40.50.300">
    <property type="entry name" value="P-loop containing nucleotide triphosphate hydrolases"/>
    <property type="match status" value="1"/>
</dbReference>
<feature type="binding site" evidence="11">
    <location>
        <begin position="9"/>
        <end position="14"/>
    </location>
    <ligand>
        <name>ATP</name>
        <dbReference type="ChEBI" id="CHEBI:30616"/>
    </ligand>
</feature>
<feature type="binding site" evidence="11">
    <location>
        <position position="117"/>
    </location>
    <ligand>
        <name>ATP</name>
        <dbReference type="ChEBI" id="CHEBI:30616"/>
    </ligand>
</feature>
<dbReference type="PANTHER" id="PTHR21087">
    <property type="entry name" value="SHIKIMATE KINASE"/>
    <property type="match status" value="1"/>
</dbReference>
<dbReference type="EMBL" id="AAZDVE040000087">
    <property type="protein sequence ID" value="EMP9435177.1"/>
    <property type="molecule type" value="Genomic_DNA"/>
</dbReference>
<dbReference type="GO" id="GO:0000287">
    <property type="term" value="F:magnesium ion binding"/>
    <property type="evidence" value="ECO:0007669"/>
    <property type="project" value="UniProtKB-UniRule"/>
</dbReference>
<organism evidence="13">
    <name type="scientific">Providencia stuartii</name>
    <dbReference type="NCBI Taxonomy" id="588"/>
    <lineage>
        <taxon>Bacteria</taxon>
        <taxon>Pseudomonadati</taxon>
        <taxon>Pseudomonadota</taxon>
        <taxon>Gammaproteobacteria</taxon>
        <taxon>Enterobacterales</taxon>
        <taxon>Morganellaceae</taxon>
        <taxon>Providencia</taxon>
    </lineage>
</organism>
<sequence length="166" mass="18500">MFYLIGPRGSGKTTIGKKLAEQKSCQFVDTDKLIVERAGSSIAQIVEQYGWEHFRHLESEVLKSISHSDTVVSTGGGIILLKENQRVMRTNGTVIYLSATPEILAARLAAEPQAEQRPSLTGKSILEEIEEVMSQRESLYRETAHYVIDAGLPIESIIHQLTQFDK</sequence>
<comment type="pathway">
    <text evidence="1 11">Metabolic intermediate biosynthesis; chorismate biosynthesis; chorismate from D-erythrose 4-phosphate and phosphoenolpyruvate: step 5/7.</text>
</comment>
<evidence type="ECO:0000256" key="2">
    <source>
        <dbReference type="ARBA" id="ARBA00022490"/>
    </source>
</evidence>
<keyword evidence="2 11" id="KW-0963">Cytoplasm</keyword>
<evidence type="ECO:0000256" key="11">
    <source>
        <dbReference type="HAMAP-Rule" id="MF_00109"/>
    </source>
</evidence>
<feature type="binding site" evidence="11">
    <location>
        <position position="76"/>
    </location>
    <ligand>
        <name>substrate</name>
    </ligand>
</feature>
<feature type="binding site" evidence="11">
    <location>
        <position position="31"/>
    </location>
    <ligand>
        <name>substrate</name>
    </ligand>
</feature>
<dbReference type="InterPro" id="IPR031322">
    <property type="entry name" value="Shikimate/glucono_kinase"/>
</dbReference>
<evidence type="ECO:0000256" key="7">
    <source>
        <dbReference type="ARBA" id="ARBA00022840"/>
    </source>
</evidence>
<dbReference type="EMBL" id="AAZDVE040000015">
    <property type="protein sequence ID" value="EMP9433199.1"/>
    <property type="molecule type" value="Genomic_DNA"/>
</dbReference>
<evidence type="ECO:0000256" key="9">
    <source>
        <dbReference type="ARBA" id="ARBA00023141"/>
    </source>
</evidence>
<evidence type="ECO:0000256" key="6">
    <source>
        <dbReference type="ARBA" id="ARBA00022777"/>
    </source>
</evidence>
<evidence type="ECO:0000256" key="10">
    <source>
        <dbReference type="ARBA" id="ARBA00048567"/>
    </source>
</evidence>
<protein>
    <recommendedName>
        <fullName evidence="11">Shikimate kinase 1</fullName>
        <shortName evidence="11">SK 1</shortName>
        <ecNumber evidence="11">2.7.1.71</ecNumber>
    </recommendedName>
</protein>
<evidence type="ECO:0000313" key="13">
    <source>
        <dbReference type="EMBL" id="EMP9435177.1"/>
    </source>
</evidence>
<evidence type="ECO:0000256" key="3">
    <source>
        <dbReference type="ARBA" id="ARBA00022605"/>
    </source>
</evidence>
<dbReference type="InterPro" id="IPR027417">
    <property type="entry name" value="P-loop_NTPase"/>
</dbReference>
<evidence type="ECO:0000256" key="1">
    <source>
        <dbReference type="ARBA" id="ARBA00004842"/>
    </source>
</evidence>
<keyword evidence="11" id="KW-0479">Metal-binding</keyword>
<evidence type="ECO:0000256" key="4">
    <source>
        <dbReference type="ARBA" id="ARBA00022679"/>
    </source>
</evidence>
<comment type="caution">
    <text evidence="11">Lacks conserved residue(s) required for the propagation of feature annotation.</text>
</comment>
<keyword evidence="4 11" id="KW-0808">Transferase</keyword>
<dbReference type="PANTHER" id="PTHR21087:SF21">
    <property type="entry name" value="SHIKIMATE KINASE 2"/>
    <property type="match status" value="1"/>
</dbReference>
<evidence type="ECO:0000313" key="12">
    <source>
        <dbReference type="EMBL" id="EMP9433199.1"/>
    </source>
</evidence>
<accession>A0AAI9MXS1</accession>
<keyword evidence="9 11" id="KW-0057">Aromatic amino acid biosynthesis</keyword>